<dbReference type="InterPro" id="IPR050811">
    <property type="entry name" value="Phosphate_ABC_transporter"/>
</dbReference>
<dbReference type="GO" id="GO:0005576">
    <property type="term" value="C:extracellular region"/>
    <property type="evidence" value="ECO:0007669"/>
    <property type="project" value="UniProtKB-SubCell"/>
</dbReference>
<evidence type="ECO:0000259" key="5">
    <source>
        <dbReference type="Pfam" id="PF12849"/>
    </source>
</evidence>
<dbReference type="GO" id="GO:0006817">
    <property type="term" value="P:phosphate ion transport"/>
    <property type="evidence" value="ECO:0007669"/>
    <property type="project" value="UniProtKB-UniRule"/>
</dbReference>
<dbReference type="SUPFAM" id="SSF53850">
    <property type="entry name" value="Periplasmic binding protein-like II"/>
    <property type="match status" value="1"/>
</dbReference>
<keyword evidence="4" id="KW-0592">Phosphate transport</keyword>
<dbReference type="GO" id="GO:0007155">
    <property type="term" value="P:cell adhesion"/>
    <property type="evidence" value="ECO:0007669"/>
    <property type="project" value="UniProtKB-UniRule"/>
</dbReference>
<evidence type="ECO:0000256" key="3">
    <source>
        <dbReference type="ARBA" id="ARBA00022729"/>
    </source>
</evidence>
<reference evidence="6 7" key="1">
    <citation type="submission" date="2020-01" db="EMBL/GenBank/DDBJ databases">
        <title>Whole genome and functional gene identification of agarase of Vibrio HN897.</title>
        <authorList>
            <person name="Liu Y."/>
            <person name="Zhao Z."/>
        </authorList>
    </citation>
    <scope>NUCLEOTIDE SEQUENCE [LARGE SCALE GENOMIC DNA]</scope>
    <source>
        <strain evidence="6 7">HN897</strain>
    </source>
</reference>
<dbReference type="NCBIfam" id="TIGR02136">
    <property type="entry name" value="ptsS_2"/>
    <property type="match status" value="1"/>
</dbReference>
<evidence type="ECO:0000256" key="1">
    <source>
        <dbReference type="ARBA" id="ARBA00008725"/>
    </source>
</evidence>
<dbReference type="RefSeq" id="WP_164650919.1">
    <property type="nucleotide sequence ID" value="NZ_CP047476.1"/>
</dbReference>
<keyword evidence="4" id="KW-0574">Periplasm</keyword>
<name>A0A7Z2T834_9VIBR</name>
<evidence type="ECO:0000313" key="7">
    <source>
        <dbReference type="Proteomes" id="UP000464262"/>
    </source>
</evidence>
<dbReference type="InterPro" id="IPR011862">
    <property type="entry name" value="Phos-bd"/>
</dbReference>
<keyword evidence="7" id="KW-1185">Reference proteome</keyword>
<dbReference type="GO" id="GO:0042597">
    <property type="term" value="C:periplasmic space"/>
    <property type="evidence" value="ECO:0007669"/>
    <property type="project" value="UniProtKB-SubCell"/>
</dbReference>
<dbReference type="EMBL" id="CP047476">
    <property type="protein sequence ID" value="QIA66000.1"/>
    <property type="molecule type" value="Genomic_DNA"/>
</dbReference>
<comment type="similarity">
    <text evidence="1 4">Belongs to the PstS family.</text>
</comment>
<comment type="subcellular location">
    <subcellularLocation>
        <location evidence="4">Periplasm</location>
    </subcellularLocation>
    <subcellularLocation>
        <location evidence="4">Secreted</location>
    </subcellularLocation>
</comment>
<evidence type="ECO:0000256" key="2">
    <source>
        <dbReference type="ARBA" id="ARBA00022448"/>
    </source>
</evidence>
<dbReference type="Proteomes" id="UP000464262">
    <property type="component" value="Chromosome 2"/>
</dbReference>
<dbReference type="Gene3D" id="3.40.190.10">
    <property type="entry name" value="Periplasmic binding protein-like II"/>
    <property type="match status" value="2"/>
</dbReference>
<dbReference type="PANTHER" id="PTHR30570:SF1">
    <property type="entry name" value="PHOSPHATE-BINDING PROTEIN PSTS"/>
    <property type="match status" value="1"/>
</dbReference>
<dbReference type="GO" id="GO:0042301">
    <property type="term" value="F:phosphate ion binding"/>
    <property type="evidence" value="ECO:0007669"/>
    <property type="project" value="UniProtKB-UniRule"/>
</dbReference>
<keyword evidence="3 4" id="KW-0732">Signal</keyword>
<dbReference type="InterPro" id="IPR024370">
    <property type="entry name" value="PBP_domain"/>
</dbReference>
<feature type="signal peptide" evidence="4">
    <location>
        <begin position="1"/>
        <end position="21"/>
    </location>
</feature>
<comment type="function">
    <text evidence="4">Involved in the system for phosphate transport across the cytoplasmic membrane.</text>
</comment>
<protein>
    <recommendedName>
        <fullName evidence="4">Phosphate-binding protein</fullName>
    </recommendedName>
</protein>
<keyword evidence="2 4" id="KW-0813">Transport</keyword>
<evidence type="ECO:0000256" key="4">
    <source>
        <dbReference type="RuleBase" id="RU367119"/>
    </source>
</evidence>
<organism evidence="6 7">
    <name type="scientific">Vibrio astriarenae</name>
    <dbReference type="NCBI Taxonomy" id="1481923"/>
    <lineage>
        <taxon>Bacteria</taxon>
        <taxon>Pseudomonadati</taxon>
        <taxon>Pseudomonadota</taxon>
        <taxon>Gammaproteobacteria</taxon>
        <taxon>Vibrionales</taxon>
        <taxon>Vibrionaceae</taxon>
        <taxon>Vibrio</taxon>
    </lineage>
</organism>
<sequence length="274" mass="30002">MFRVLMTLMLSTGLLASHTMANEVNVSGSTSVSRIMDVLAEDYNQTHPESYIAVQGIGSTAGLTLVQKGVIDVAMTSRYLTEREQSENYTVAQLAFDGLTVVVNPANPVDDLTREQLYKIYKGQITNWKELGGQDQTIAVVTREASSGTRYSFESLIGLTKVINDRSVSDINPNNLVVNSNSMVKTLVNHNKQAIGFISTGSVDRSVKAVTFEGVVGDNDTIAKGQYALSRPFLLVYNPEKLTNDAKAFLKFLTSNQAQVLIEEYGYTPLPSEK</sequence>
<feature type="chain" id="PRO_5031590191" description="Phosphate-binding protein" evidence="4">
    <location>
        <begin position="22"/>
        <end position="274"/>
    </location>
</feature>
<dbReference type="Pfam" id="PF12849">
    <property type="entry name" value="PBP_like_2"/>
    <property type="match status" value="1"/>
</dbReference>
<dbReference type="AlphaFoldDB" id="A0A7Z2T834"/>
<dbReference type="KEGG" id="vas:GT360_21130"/>
<dbReference type="CDD" id="cd13653">
    <property type="entry name" value="PBP2_phosphate_like_1"/>
    <property type="match status" value="1"/>
</dbReference>
<gene>
    <name evidence="6" type="primary">pstS</name>
    <name evidence="6" type="ORF">GT360_21130</name>
</gene>
<accession>A0A7Z2T834</accession>
<proteinExistence type="inferred from homology"/>
<dbReference type="PANTHER" id="PTHR30570">
    <property type="entry name" value="PERIPLASMIC PHOSPHATE BINDING COMPONENT OF PHOSPHATE ABC TRANSPORTER"/>
    <property type="match status" value="1"/>
</dbReference>
<keyword evidence="4" id="KW-0964">Secreted</keyword>
<feature type="domain" description="PBP" evidence="5">
    <location>
        <begin position="21"/>
        <end position="256"/>
    </location>
</feature>
<evidence type="ECO:0000313" key="6">
    <source>
        <dbReference type="EMBL" id="QIA66000.1"/>
    </source>
</evidence>